<sequence length="190" mass="21712">MAVLKFRIYFEEDDSIYRDVAIKHTQTFLQLHQVILKAYEFDNKHQATFYRSNDNWQRGREISLAQYDKPYKVAPLLMENTAIGTEIKDPNQKFIYVYDFVKNWSFLVELISVSKEESSKIDYPAMVKSEGIAPSQYGTKGIAGDKLTEMEEKYDLKAGTEGFGTEGGDGDDDEDLSEGEEAEEGQDDEA</sequence>
<organism evidence="3 4">
    <name type="scientific">Niastella yeongjuensis</name>
    <dbReference type="NCBI Taxonomy" id="354355"/>
    <lineage>
        <taxon>Bacteria</taxon>
        <taxon>Pseudomonadati</taxon>
        <taxon>Bacteroidota</taxon>
        <taxon>Chitinophagia</taxon>
        <taxon>Chitinophagales</taxon>
        <taxon>Chitinophagaceae</taxon>
        <taxon>Niastella</taxon>
    </lineage>
</organism>
<gene>
    <name evidence="3" type="ORF">A4H97_14740</name>
</gene>
<dbReference type="Gene3D" id="3.10.290.30">
    <property type="entry name" value="MM3350-like"/>
    <property type="match status" value="1"/>
</dbReference>
<evidence type="ECO:0000313" key="3">
    <source>
        <dbReference type="EMBL" id="OQP40863.1"/>
    </source>
</evidence>
<name>A0A1V9E406_9BACT</name>
<dbReference type="InterPro" id="IPR024047">
    <property type="entry name" value="MM3350-like_sf"/>
</dbReference>
<evidence type="ECO:0000259" key="2">
    <source>
        <dbReference type="Pfam" id="PF07929"/>
    </source>
</evidence>
<dbReference type="STRING" id="354355.SAMN05660816_04103"/>
<accession>A0A1V9E406</accession>
<dbReference type="RefSeq" id="WP_081203845.1">
    <property type="nucleotide sequence ID" value="NZ_FOCZ01000007.1"/>
</dbReference>
<proteinExistence type="predicted"/>
<reference evidence="4" key="1">
    <citation type="submission" date="2016-04" db="EMBL/GenBank/DDBJ databases">
        <authorList>
            <person name="Chen L."/>
            <person name="Zhuang W."/>
            <person name="Wang G."/>
        </authorList>
    </citation>
    <scope>NUCLEOTIDE SEQUENCE [LARGE SCALE GENOMIC DNA]</scope>
    <source>
        <strain evidence="4">17621</strain>
    </source>
</reference>
<dbReference type="OrthoDB" id="666725at2"/>
<protein>
    <recommendedName>
        <fullName evidence="2">Plasmid pRiA4b Orf3-like domain-containing protein</fullName>
    </recommendedName>
</protein>
<dbReference type="Pfam" id="PF07929">
    <property type="entry name" value="PRiA4_ORF3"/>
    <property type="match status" value="1"/>
</dbReference>
<dbReference type="SUPFAM" id="SSF159941">
    <property type="entry name" value="MM3350-like"/>
    <property type="match status" value="1"/>
</dbReference>
<evidence type="ECO:0000313" key="4">
    <source>
        <dbReference type="Proteomes" id="UP000192610"/>
    </source>
</evidence>
<feature type="domain" description="Plasmid pRiA4b Orf3-like" evidence="2">
    <location>
        <begin position="12"/>
        <end position="135"/>
    </location>
</feature>
<comment type="caution">
    <text evidence="3">The sequence shown here is derived from an EMBL/GenBank/DDBJ whole genome shotgun (WGS) entry which is preliminary data.</text>
</comment>
<dbReference type="Proteomes" id="UP000192610">
    <property type="component" value="Unassembled WGS sequence"/>
</dbReference>
<feature type="region of interest" description="Disordered" evidence="1">
    <location>
        <begin position="154"/>
        <end position="190"/>
    </location>
</feature>
<dbReference type="AlphaFoldDB" id="A0A1V9E406"/>
<evidence type="ECO:0000256" key="1">
    <source>
        <dbReference type="SAM" id="MobiDB-lite"/>
    </source>
</evidence>
<keyword evidence="4" id="KW-1185">Reference proteome</keyword>
<dbReference type="EMBL" id="LVXG01000067">
    <property type="protein sequence ID" value="OQP40863.1"/>
    <property type="molecule type" value="Genomic_DNA"/>
</dbReference>
<dbReference type="InterPro" id="IPR012912">
    <property type="entry name" value="Plasmid_pRiA4b_Orf3-like"/>
</dbReference>
<feature type="compositionally biased region" description="Acidic residues" evidence="1">
    <location>
        <begin position="168"/>
        <end position="190"/>
    </location>
</feature>